<name>A0A379YV55_9GAMM</name>
<dbReference type="Proteomes" id="UP000255529">
    <property type="component" value="Unassembled WGS sequence"/>
</dbReference>
<sequence>MERWEIEHSIFLSHYKEKMFGTLMGRLDKTISFTLLLSGSAVFADLGNNKFFGILVACLSALSFIGEFGKKSANAIKTFQRIS</sequence>
<organism evidence="1 2">
    <name type="scientific">Serratia quinivorans</name>
    <dbReference type="NCBI Taxonomy" id="137545"/>
    <lineage>
        <taxon>Bacteria</taxon>
        <taxon>Pseudomonadati</taxon>
        <taxon>Pseudomonadota</taxon>
        <taxon>Gammaproteobacteria</taxon>
        <taxon>Enterobacterales</taxon>
        <taxon>Yersiniaceae</taxon>
        <taxon>Serratia</taxon>
    </lineage>
</organism>
<evidence type="ECO:0000313" key="2">
    <source>
        <dbReference type="Proteomes" id="UP000255529"/>
    </source>
</evidence>
<proteinExistence type="predicted"/>
<gene>
    <name evidence="1" type="ORF">NCTC11544_01088</name>
</gene>
<dbReference type="EMBL" id="UGYN01000002">
    <property type="protein sequence ID" value="SUI49979.1"/>
    <property type="molecule type" value="Genomic_DNA"/>
</dbReference>
<protein>
    <submittedName>
        <fullName evidence="1">Uncharacterized protein</fullName>
    </submittedName>
</protein>
<dbReference type="AlphaFoldDB" id="A0A379YV55"/>
<reference evidence="1 2" key="1">
    <citation type="submission" date="2018-06" db="EMBL/GenBank/DDBJ databases">
        <authorList>
            <consortium name="Pathogen Informatics"/>
            <person name="Doyle S."/>
        </authorList>
    </citation>
    <scope>NUCLEOTIDE SEQUENCE [LARGE SCALE GENOMIC DNA]</scope>
    <source>
        <strain evidence="1 2">NCTC11544</strain>
    </source>
</reference>
<accession>A0A379YV55</accession>
<evidence type="ECO:0000313" key="1">
    <source>
        <dbReference type="EMBL" id="SUI49979.1"/>
    </source>
</evidence>